<accession>A0AAW0UKA9</accession>
<reference evidence="3 4" key="1">
    <citation type="submission" date="2023-03" db="EMBL/GenBank/DDBJ databases">
        <title>High-quality genome of Scylla paramamosain provides insights in environmental adaptation.</title>
        <authorList>
            <person name="Zhang L."/>
        </authorList>
    </citation>
    <scope>NUCLEOTIDE SEQUENCE [LARGE SCALE GENOMIC DNA]</scope>
    <source>
        <strain evidence="3">LZ_2023a</strain>
        <tissue evidence="3">Muscle</tissue>
    </source>
</reference>
<dbReference type="InterPro" id="IPR001878">
    <property type="entry name" value="Znf_CCHC"/>
</dbReference>
<feature type="domain" description="CCHC-type" evidence="2">
    <location>
        <begin position="177"/>
        <end position="192"/>
    </location>
</feature>
<dbReference type="PROSITE" id="PS50158">
    <property type="entry name" value="ZF_CCHC"/>
    <property type="match status" value="1"/>
</dbReference>
<gene>
    <name evidence="3" type="ORF">O3P69_003331</name>
</gene>
<keyword evidence="1" id="KW-0863">Zinc-finger</keyword>
<evidence type="ECO:0000259" key="2">
    <source>
        <dbReference type="PROSITE" id="PS50158"/>
    </source>
</evidence>
<evidence type="ECO:0000256" key="1">
    <source>
        <dbReference type="PROSITE-ProRule" id="PRU00047"/>
    </source>
</evidence>
<protein>
    <recommendedName>
        <fullName evidence="2">CCHC-type domain-containing protein</fullName>
    </recommendedName>
</protein>
<dbReference type="Proteomes" id="UP001487740">
    <property type="component" value="Unassembled WGS sequence"/>
</dbReference>
<evidence type="ECO:0000313" key="3">
    <source>
        <dbReference type="EMBL" id="KAK8400587.1"/>
    </source>
</evidence>
<dbReference type="SMART" id="SM00343">
    <property type="entry name" value="ZnF_C2HC"/>
    <property type="match status" value="2"/>
</dbReference>
<dbReference type="EMBL" id="JARAKH010000010">
    <property type="protein sequence ID" value="KAK8400587.1"/>
    <property type="molecule type" value="Genomic_DNA"/>
</dbReference>
<keyword evidence="1" id="KW-0479">Metal-binding</keyword>
<dbReference type="Pfam" id="PF00098">
    <property type="entry name" value="zf-CCHC"/>
    <property type="match status" value="1"/>
</dbReference>
<dbReference type="GO" id="GO:0003676">
    <property type="term" value="F:nucleic acid binding"/>
    <property type="evidence" value="ECO:0007669"/>
    <property type="project" value="InterPro"/>
</dbReference>
<comment type="caution">
    <text evidence="3">The sequence shown here is derived from an EMBL/GenBank/DDBJ whole genome shotgun (WGS) entry which is preliminary data.</text>
</comment>
<proteinExistence type="predicted"/>
<organism evidence="3 4">
    <name type="scientific">Scylla paramamosain</name>
    <name type="common">Mud crab</name>
    <dbReference type="NCBI Taxonomy" id="85552"/>
    <lineage>
        <taxon>Eukaryota</taxon>
        <taxon>Metazoa</taxon>
        <taxon>Ecdysozoa</taxon>
        <taxon>Arthropoda</taxon>
        <taxon>Crustacea</taxon>
        <taxon>Multicrustacea</taxon>
        <taxon>Malacostraca</taxon>
        <taxon>Eumalacostraca</taxon>
        <taxon>Eucarida</taxon>
        <taxon>Decapoda</taxon>
        <taxon>Pleocyemata</taxon>
        <taxon>Brachyura</taxon>
        <taxon>Eubrachyura</taxon>
        <taxon>Portunoidea</taxon>
        <taxon>Portunidae</taxon>
        <taxon>Portuninae</taxon>
        <taxon>Scylla</taxon>
    </lineage>
</organism>
<dbReference type="InterPro" id="IPR036875">
    <property type="entry name" value="Znf_CCHC_sf"/>
</dbReference>
<dbReference type="Gene3D" id="4.10.60.10">
    <property type="entry name" value="Zinc finger, CCHC-type"/>
    <property type="match status" value="1"/>
</dbReference>
<sequence>MEATGICLPPPFLQCPGKPSCAWTDWERQFAMFLVAVSGNDFMAIWKKVLLLHSMGAEAQRVFHSQPLAIKAMGEDDYVTAVQQLRCFFSPQVNIIIERFNFQCRRQHAEAYECSTWESQKMEESACNTSNFTPEEASWKVQKTTALQGKGTMKCNNCGKTGHLARNSQCPACQLQCWFCGKLGHRAESCRSSEFKKVQKCEEEEAILSYSDKKHLGRLMCQAVISVEGQERTLHLQVDTKGEEEYKIVALLDDEDAITDQEIQEVASTDEEILTLKEYLRQGFPESAKHCPQVIQPYFQFCHEMSELLDKCWVKLGIDVVRPIEGAPASSHYVITMVDYRSKWAEVGMTDGITITDIISFLSSIWEEALKMDTSPLGSLSRHTPLHYGCVIGQDAAQPCNASGVTSLNTLQHR</sequence>
<keyword evidence="4" id="KW-1185">Reference proteome</keyword>
<dbReference type="GO" id="GO:0008270">
    <property type="term" value="F:zinc ion binding"/>
    <property type="evidence" value="ECO:0007669"/>
    <property type="project" value="UniProtKB-KW"/>
</dbReference>
<name>A0AAW0UKA9_SCYPA</name>
<dbReference type="AlphaFoldDB" id="A0AAW0UKA9"/>
<keyword evidence="1" id="KW-0862">Zinc</keyword>
<dbReference type="SUPFAM" id="SSF57756">
    <property type="entry name" value="Retrovirus zinc finger-like domains"/>
    <property type="match status" value="1"/>
</dbReference>
<evidence type="ECO:0000313" key="4">
    <source>
        <dbReference type="Proteomes" id="UP001487740"/>
    </source>
</evidence>